<reference evidence="1 2" key="1">
    <citation type="submission" date="2014-12" db="EMBL/GenBank/DDBJ databases">
        <title>Isolation of bacteria from lake water.</title>
        <authorList>
            <person name="Sheng K.-Y."/>
            <person name="Chin P.-S."/>
            <person name="Chan K.-G."/>
            <person name="Tan G.S."/>
        </authorList>
    </citation>
    <scope>NUCLEOTIDE SEQUENCE [LARGE SCALE GENOMIC DNA]</scope>
    <source>
        <strain evidence="1 2">KY4</strain>
    </source>
</reference>
<dbReference type="RefSeq" id="WP_044401800.1">
    <property type="nucleotide sequence ID" value="NZ_JXYQ01000069.1"/>
</dbReference>
<dbReference type="PATRIC" id="fig|80878.5.peg.3488"/>
<gene>
    <name evidence="1" type="ORF">RP29_17770</name>
</gene>
<keyword evidence="2" id="KW-1185">Reference proteome</keyword>
<comment type="caution">
    <text evidence="1">The sequence shown here is derived from an EMBL/GenBank/DDBJ whole genome shotgun (WGS) entry which is preliminary data.</text>
</comment>
<dbReference type="InterPro" id="IPR052931">
    <property type="entry name" value="Prophage_regulatory_activator"/>
</dbReference>
<evidence type="ECO:0000313" key="1">
    <source>
        <dbReference type="EMBL" id="KJA09202.1"/>
    </source>
</evidence>
<dbReference type="InterPro" id="IPR010260">
    <property type="entry name" value="AlpA"/>
</dbReference>
<evidence type="ECO:0008006" key="3">
    <source>
        <dbReference type="Google" id="ProtNLM"/>
    </source>
</evidence>
<proteinExistence type="predicted"/>
<dbReference type="PANTHER" id="PTHR36154:SF1">
    <property type="entry name" value="DNA-BINDING TRANSCRIPTIONAL ACTIVATOR ALPA"/>
    <property type="match status" value="1"/>
</dbReference>
<dbReference type="PANTHER" id="PTHR36154">
    <property type="entry name" value="DNA-BINDING TRANSCRIPTIONAL ACTIVATOR ALPA"/>
    <property type="match status" value="1"/>
</dbReference>
<dbReference type="AlphaFoldDB" id="A0A0D7K5H7"/>
<dbReference type="STRING" id="80878.RP29_17770"/>
<organism evidence="1 2">
    <name type="scientific">Acidovorax temperans</name>
    <dbReference type="NCBI Taxonomy" id="80878"/>
    <lineage>
        <taxon>Bacteria</taxon>
        <taxon>Pseudomonadati</taxon>
        <taxon>Pseudomonadota</taxon>
        <taxon>Betaproteobacteria</taxon>
        <taxon>Burkholderiales</taxon>
        <taxon>Comamonadaceae</taxon>
        <taxon>Acidovorax</taxon>
    </lineage>
</organism>
<dbReference type="Proteomes" id="UP000032566">
    <property type="component" value="Unassembled WGS sequence"/>
</dbReference>
<sequence>MQVVHAAKPVVPRDRLLRLPDVEATTGCKKSTIYKLMKEGKFPPCVRITARMAAWPESAVLAWVQARIAGAEVQA</sequence>
<dbReference type="Gene3D" id="1.10.238.160">
    <property type="match status" value="1"/>
</dbReference>
<dbReference type="EMBL" id="JXYQ01000069">
    <property type="protein sequence ID" value="KJA09202.1"/>
    <property type="molecule type" value="Genomic_DNA"/>
</dbReference>
<protein>
    <recommendedName>
        <fullName evidence="3">AlpA family transcriptional regulator</fullName>
    </recommendedName>
</protein>
<evidence type="ECO:0000313" key="2">
    <source>
        <dbReference type="Proteomes" id="UP000032566"/>
    </source>
</evidence>
<name>A0A0D7K5H7_9BURK</name>
<dbReference type="Pfam" id="PF05930">
    <property type="entry name" value="Phage_AlpA"/>
    <property type="match status" value="1"/>
</dbReference>
<accession>A0A0D7K5H7</accession>